<evidence type="ECO:0000313" key="2">
    <source>
        <dbReference type="EMBL" id="GAA1968187.1"/>
    </source>
</evidence>
<sequence length="90" mass="9961">MGRTAREKPRELTSSWPDVPSQDPAGEVARQFALKLAQAAGGRSIRAMAEEAAVDEGTIRRVIAGESWPDLRTIARLELSLKKRLYRSGR</sequence>
<protein>
    <recommendedName>
        <fullName evidence="4">XRE family transcriptional regulator</fullName>
    </recommendedName>
</protein>
<accession>A0ABP5CTQ4</accession>
<evidence type="ECO:0008006" key="4">
    <source>
        <dbReference type="Google" id="ProtNLM"/>
    </source>
</evidence>
<dbReference type="RefSeq" id="WP_157415476.1">
    <property type="nucleotide sequence ID" value="NZ_BAAAMK010000014.1"/>
</dbReference>
<feature type="compositionally biased region" description="Basic and acidic residues" evidence="1">
    <location>
        <begin position="1"/>
        <end position="11"/>
    </location>
</feature>
<dbReference type="Proteomes" id="UP001499954">
    <property type="component" value="Unassembled WGS sequence"/>
</dbReference>
<evidence type="ECO:0000256" key="1">
    <source>
        <dbReference type="SAM" id="MobiDB-lite"/>
    </source>
</evidence>
<dbReference type="EMBL" id="BAAAMK010000014">
    <property type="protein sequence ID" value="GAA1968187.1"/>
    <property type="molecule type" value="Genomic_DNA"/>
</dbReference>
<gene>
    <name evidence="2" type="ORF">GCM10009717_38900</name>
</gene>
<feature type="region of interest" description="Disordered" evidence="1">
    <location>
        <begin position="1"/>
        <end position="24"/>
    </location>
</feature>
<keyword evidence="3" id="KW-1185">Reference proteome</keyword>
<comment type="caution">
    <text evidence="2">The sequence shown here is derived from an EMBL/GenBank/DDBJ whole genome shotgun (WGS) entry which is preliminary data.</text>
</comment>
<reference evidence="3" key="1">
    <citation type="journal article" date="2019" name="Int. J. Syst. Evol. Microbiol.">
        <title>The Global Catalogue of Microorganisms (GCM) 10K type strain sequencing project: providing services to taxonomists for standard genome sequencing and annotation.</title>
        <authorList>
            <consortium name="The Broad Institute Genomics Platform"/>
            <consortium name="The Broad Institute Genome Sequencing Center for Infectious Disease"/>
            <person name="Wu L."/>
            <person name="Ma J."/>
        </authorList>
    </citation>
    <scope>NUCLEOTIDE SEQUENCE [LARGE SCALE GENOMIC DNA]</scope>
    <source>
        <strain evidence="3">JCM 13584</strain>
    </source>
</reference>
<proteinExistence type="predicted"/>
<organism evidence="2 3">
    <name type="scientific">Agromyces allii</name>
    <dbReference type="NCBI Taxonomy" id="393607"/>
    <lineage>
        <taxon>Bacteria</taxon>
        <taxon>Bacillati</taxon>
        <taxon>Actinomycetota</taxon>
        <taxon>Actinomycetes</taxon>
        <taxon>Micrococcales</taxon>
        <taxon>Microbacteriaceae</taxon>
        <taxon>Agromyces</taxon>
    </lineage>
</organism>
<name>A0ABP5CTQ4_9MICO</name>
<evidence type="ECO:0000313" key="3">
    <source>
        <dbReference type="Proteomes" id="UP001499954"/>
    </source>
</evidence>